<dbReference type="InterPro" id="IPR009078">
    <property type="entry name" value="Ferritin-like_SF"/>
</dbReference>
<comment type="caution">
    <text evidence="5">The sequence shown here is derived from an EMBL/GenBank/DDBJ whole genome shotgun (WGS) entry which is preliminary data.</text>
</comment>
<organism evidence="5 6">
    <name type="scientific">Methylorubrum rhodesianum</name>
    <dbReference type="NCBI Taxonomy" id="29427"/>
    <lineage>
        <taxon>Bacteria</taxon>
        <taxon>Pseudomonadati</taxon>
        <taxon>Pseudomonadota</taxon>
        <taxon>Alphaproteobacteria</taxon>
        <taxon>Hyphomicrobiales</taxon>
        <taxon>Methylobacteriaceae</taxon>
        <taxon>Methylorubrum</taxon>
    </lineage>
</organism>
<dbReference type="Pfam" id="PF00210">
    <property type="entry name" value="Ferritin"/>
    <property type="match status" value="1"/>
</dbReference>
<dbReference type="PRINTS" id="PR01346">
    <property type="entry name" value="HELNAPAPROT"/>
</dbReference>
<feature type="domain" description="Ferritin/DPS" evidence="4">
    <location>
        <begin position="29"/>
        <end position="167"/>
    </location>
</feature>
<dbReference type="SUPFAM" id="SSF47240">
    <property type="entry name" value="Ferritin-like"/>
    <property type="match status" value="1"/>
</dbReference>
<dbReference type="InterPro" id="IPR023188">
    <property type="entry name" value="DPS_DNA-bd_CS"/>
</dbReference>
<dbReference type="RefSeq" id="WP_345972375.1">
    <property type="nucleotide sequence ID" value="NZ_JAQYXL010000001.1"/>
</dbReference>
<evidence type="ECO:0000313" key="6">
    <source>
        <dbReference type="Proteomes" id="UP001404845"/>
    </source>
</evidence>
<name>A0ABU9ZFS7_9HYPH</name>
<dbReference type="PIRSF" id="PIRSF005900">
    <property type="entry name" value="Dps"/>
    <property type="match status" value="1"/>
</dbReference>
<evidence type="ECO:0000259" key="4">
    <source>
        <dbReference type="Pfam" id="PF00210"/>
    </source>
</evidence>
<accession>A0ABU9ZFS7</accession>
<keyword evidence="6" id="KW-1185">Reference proteome</keyword>
<feature type="region of interest" description="Disordered" evidence="3">
    <location>
        <begin position="1"/>
        <end position="23"/>
    </location>
</feature>
<dbReference type="NCBIfam" id="NF006975">
    <property type="entry name" value="PRK09448.1"/>
    <property type="match status" value="1"/>
</dbReference>
<dbReference type="InterPro" id="IPR008331">
    <property type="entry name" value="Ferritin_DPS_dom"/>
</dbReference>
<dbReference type="PROSITE" id="PS00818">
    <property type="entry name" value="DPS_1"/>
    <property type="match status" value="1"/>
</dbReference>
<dbReference type="InterPro" id="IPR002177">
    <property type="entry name" value="DPS_DNA-bd"/>
</dbReference>
<dbReference type="Proteomes" id="UP001404845">
    <property type="component" value="Unassembled WGS sequence"/>
</dbReference>
<dbReference type="PANTHER" id="PTHR42932">
    <property type="entry name" value="GENERAL STRESS PROTEIN 20U"/>
    <property type="match status" value="1"/>
</dbReference>
<gene>
    <name evidence="5" type="primary">dps</name>
    <name evidence="5" type="synonym">pexB</name>
    <name evidence="5" type="ORF">PUR21_21625</name>
</gene>
<dbReference type="Gene3D" id="1.20.1260.10">
    <property type="match status" value="1"/>
</dbReference>
<reference evidence="5 6" key="1">
    <citation type="journal article" date="2023" name="PLoS ONE">
        <title>Complete genome assembly of Hawai'i environmental nontuberculous mycobacteria reveals unexpected co-isolation with methylobacteria.</title>
        <authorList>
            <person name="Hendrix J."/>
            <person name="Epperson L.E."/>
            <person name="Tong E.I."/>
            <person name="Chan Y.L."/>
            <person name="Hasan N.A."/>
            <person name="Dawrs S.N."/>
            <person name="Norton G.J."/>
            <person name="Virdi R."/>
            <person name="Crooks J.L."/>
            <person name="Chan E.D."/>
            <person name="Honda J.R."/>
            <person name="Strong M."/>
        </authorList>
    </citation>
    <scope>NUCLEOTIDE SEQUENCE [LARGE SCALE GENOMIC DNA]</scope>
    <source>
        <strain evidence="5 6">NJH_HI01</strain>
    </source>
</reference>
<proteinExistence type="inferred from homology"/>
<dbReference type="EMBL" id="JAQYXL010000001">
    <property type="protein sequence ID" value="MEN3230208.1"/>
    <property type="molecule type" value="Genomic_DNA"/>
</dbReference>
<evidence type="ECO:0000313" key="5">
    <source>
        <dbReference type="EMBL" id="MEN3230208.1"/>
    </source>
</evidence>
<dbReference type="PANTHER" id="PTHR42932:SF3">
    <property type="entry name" value="DNA PROTECTION DURING STARVATION PROTEIN"/>
    <property type="match status" value="1"/>
</dbReference>
<dbReference type="InterPro" id="IPR012347">
    <property type="entry name" value="Ferritin-like"/>
</dbReference>
<sequence length="183" mass="19920">MGNQANVGRQPLHEAQNSTESNAKNNLKESLNARLADGIDLALAVKQAHWTLKGPQFIGLHLMLDGFRDKLDDYNDMVAERITQLGGTPFGTATSVAAASQLKPYPLDAYKIADHLSALIDRFAVYANSVRKNIGDADEAVDAGTSDLLTEISRGVDKQLWFLEAHVCEPTGHVRVGDHSGRR</sequence>
<comment type="similarity">
    <text evidence="1 2">Belongs to the Dps family.</text>
</comment>
<evidence type="ECO:0000256" key="3">
    <source>
        <dbReference type="SAM" id="MobiDB-lite"/>
    </source>
</evidence>
<dbReference type="CDD" id="cd01043">
    <property type="entry name" value="DPS"/>
    <property type="match status" value="1"/>
</dbReference>
<protein>
    <submittedName>
        <fullName evidence="5">DNA starvation/stationary phase protection protein Dps</fullName>
    </submittedName>
</protein>
<evidence type="ECO:0000256" key="1">
    <source>
        <dbReference type="ARBA" id="ARBA00009497"/>
    </source>
</evidence>
<evidence type="ECO:0000256" key="2">
    <source>
        <dbReference type="RuleBase" id="RU003875"/>
    </source>
</evidence>